<organism evidence="1 2">
    <name type="scientific">Papio anubis</name>
    <name type="common">Olive baboon</name>
    <dbReference type="NCBI Taxonomy" id="9555"/>
    <lineage>
        <taxon>Eukaryota</taxon>
        <taxon>Metazoa</taxon>
        <taxon>Chordata</taxon>
        <taxon>Craniata</taxon>
        <taxon>Vertebrata</taxon>
        <taxon>Euteleostomi</taxon>
        <taxon>Mammalia</taxon>
        <taxon>Eutheria</taxon>
        <taxon>Euarchontoglires</taxon>
        <taxon>Primates</taxon>
        <taxon>Haplorrhini</taxon>
        <taxon>Catarrhini</taxon>
        <taxon>Cercopithecidae</taxon>
        <taxon>Cercopithecinae</taxon>
        <taxon>Papio</taxon>
    </lineage>
</organism>
<dbReference type="AlphaFoldDB" id="A0A8I5NBA8"/>
<sequence length="110" mass="12787">SEKCKKFFCDLCITQKPLDFLEFFFFFFFFFFETESRSVTQAGVQWPDLSSLQALSPRFMPFSCLSLPSSWDYRRLPPRPASFFVFLVLKNNTDRPGAVAHAYNPSTLEG</sequence>
<evidence type="ECO:0000313" key="2">
    <source>
        <dbReference type="Proteomes" id="UP000028761"/>
    </source>
</evidence>
<name>A0A8I5NBA8_PAPAN</name>
<dbReference type="PANTHER" id="PTHR46254:SF7">
    <property type="entry name" value="PI4-KINASE N-TERMINAL DOMAIN-CONTAINING PROTEIN"/>
    <property type="match status" value="1"/>
</dbReference>
<protein>
    <submittedName>
        <fullName evidence="1">Uncharacterized protein</fullName>
    </submittedName>
</protein>
<keyword evidence="2" id="KW-1185">Reference proteome</keyword>
<accession>A0A8I5NBA8</accession>
<dbReference type="Proteomes" id="UP000028761">
    <property type="component" value="Chromosome X"/>
</dbReference>
<reference evidence="1 2" key="1">
    <citation type="submission" date="2012-03" db="EMBL/GenBank/DDBJ databases">
        <title>Whole Genome Assembly of Papio anubis.</title>
        <authorList>
            <person name="Liu Y.L."/>
            <person name="Abraham K.A."/>
            <person name="Akbar H.A."/>
            <person name="Ali S.A."/>
            <person name="Anosike U.A."/>
            <person name="Aqrawi P.A."/>
            <person name="Arias F.A."/>
            <person name="Attaway T.A."/>
            <person name="Awwad R.A."/>
            <person name="Babu C.B."/>
            <person name="Bandaranaike D.B."/>
            <person name="Battles P.B."/>
            <person name="Bell A.B."/>
            <person name="Beltran B.B."/>
            <person name="Berhane-Mersha D.B."/>
            <person name="Bess C.B."/>
            <person name="Bickham C.B."/>
            <person name="Bolden T.B."/>
            <person name="Carter K.C."/>
            <person name="Chau D.C."/>
            <person name="Chavez A.C."/>
            <person name="Clerc-Blankenburg K.C."/>
            <person name="Coyle M.C."/>
            <person name="Dao M.D."/>
            <person name="Davila M.L.D."/>
            <person name="Davy-Carroll L.D."/>
            <person name="Denson S.D."/>
            <person name="Dinh H.D."/>
            <person name="Fernandez S.F."/>
            <person name="Fernando P.F."/>
            <person name="Forbes L.F."/>
            <person name="Francis C.F."/>
            <person name="Francisco L.F."/>
            <person name="Fu Q.F."/>
            <person name="Garcia-Iii R.G."/>
            <person name="Garrett T.G."/>
            <person name="Gross S.G."/>
            <person name="Gubbala S.G."/>
            <person name="Hirani K.H."/>
            <person name="Hogues M.H."/>
            <person name="Hollins B.H."/>
            <person name="Jackson L.J."/>
            <person name="Javaid M.J."/>
            <person name="Jhangiani S.J."/>
            <person name="Johnson A.J."/>
            <person name="Johnson B.J."/>
            <person name="Jones J.J."/>
            <person name="Joshi V.J."/>
            <person name="Kalu J.K."/>
            <person name="Khan N.K."/>
            <person name="Korchina V.K."/>
            <person name="Kovar C.K."/>
            <person name="Lago L.L."/>
            <person name="Lara F.L."/>
            <person name="Le T.-K.L."/>
            <person name="Lee S.L."/>
            <person name="Legall-Iii F.L."/>
            <person name="Lemon S.L."/>
            <person name="Liu J.L."/>
            <person name="Liu Y.-S.L."/>
            <person name="Liyanage D.L."/>
            <person name="Lopez J.L."/>
            <person name="Lorensuhewa L.L."/>
            <person name="Mata R.M."/>
            <person name="Mathew T.M."/>
            <person name="Mercado C.M."/>
            <person name="Mercado I.M."/>
            <person name="Morales K.M."/>
            <person name="Morgan M.M."/>
            <person name="Munidasa M.M."/>
            <person name="Ngo D.N."/>
            <person name="Nguyen L.N."/>
            <person name="Nguyen T.N."/>
            <person name="Nguyen N.N."/>
            <person name="Obregon M.O."/>
            <person name="Okwuonu G.O."/>
            <person name="Ongeri F.O."/>
            <person name="Onwere C.O."/>
            <person name="Osifeso I.O."/>
            <person name="Parra A.P."/>
            <person name="Patil S.P."/>
            <person name="Perez A.P."/>
            <person name="Perez Y.P."/>
            <person name="Pham C.P."/>
            <person name="Pu L.-L.P."/>
            <person name="Puazo M.P."/>
            <person name="Quiroz J.Q."/>
            <person name="Rouhana J.R."/>
            <person name="Ruiz M.R."/>
            <person name="Ruiz S.-J.R."/>
            <person name="Saada N.S."/>
            <person name="Santibanez J.S."/>
            <person name="Scheel M.S."/>
            <person name="Schneider B.S."/>
            <person name="Simmons D.S."/>
            <person name="Sisson I.S."/>
            <person name="Tang L.-Y.T."/>
            <person name="Thornton R.T."/>
            <person name="Tisius J.T."/>
            <person name="Toledanes G.T."/>
            <person name="Trejos Z.T."/>
            <person name="Usmani K.U."/>
            <person name="Varghese R.V."/>
            <person name="Vattathil S.V."/>
            <person name="Vee V.V."/>
            <person name="Walker D.W."/>
            <person name="Weissenberger G.W."/>
            <person name="White C.W."/>
            <person name="Williams A.W."/>
            <person name="Woodworth J.W."/>
            <person name="Wright R.W."/>
            <person name="Zhu Y.Z."/>
            <person name="Han Y.H."/>
            <person name="Newsham I.N."/>
            <person name="Nazareth L.N."/>
            <person name="Worley K.W."/>
            <person name="Muzny D.M."/>
            <person name="Rogers J.R."/>
            <person name="Gibbs R.G."/>
        </authorList>
    </citation>
    <scope>NUCLEOTIDE SEQUENCE [LARGE SCALE GENOMIC DNA]</scope>
</reference>
<dbReference type="Ensembl" id="ENSPANT00000073231.1">
    <property type="protein sequence ID" value="ENSPANP00000054035.1"/>
    <property type="gene ID" value="ENSPANG00000047516.1"/>
</dbReference>
<evidence type="ECO:0000313" key="1">
    <source>
        <dbReference type="Ensembl" id="ENSPANP00000054035.1"/>
    </source>
</evidence>
<dbReference type="PANTHER" id="PTHR46254">
    <property type="entry name" value="PROTEIN GVQW1-RELATED"/>
    <property type="match status" value="1"/>
</dbReference>
<reference evidence="1" key="2">
    <citation type="submission" date="2025-08" db="UniProtKB">
        <authorList>
            <consortium name="Ensembl"/>
        </authorList>
    </citation>
    <scope>IDENTIFICATION</scope>
</reference>
<proteinExistence type="predicted"/>
<reference evidence="1" key="3">
    <citation type="submission" date="2025-09" db="UniProtKB">
        <authorList>
            <consortium name="Ensembl"/>
        </authorList>
    </citation>
    <scope>IDENTIFICATION</scope>
</reference>
<dbReference type="GeneTree" id="ENSGT00940000167556"/>